<dbReference type="InterPro" id="IPR001841">
    <property type="entry name" value="Znf_RING"/>
</dbReference>
<feature type="domain" description="RING-type" evidence="7">
    <location>
        <begin position="204"/>
        <end position="242"/>
    </location>
</feature>
<dbReference type="PANTHER" id="PTHR15710">
    <property type="entry name" value="E3 UBIQUITIN-PROTEIN LIGASE PRAJA"/>
    <property type="match status" value="1"/>
</dbReference>
<dbReference type="SMART" id="SM00184">
    <property type="entry name" value="RING"/>
    <property type="match status" value="1"/>
</dbReference>
<evidence type="ECO:0000256" key="5">
    <source>
        <dbReference type="ARBA" id="ARBA00022833"/>
    </source>
</evidence>
<accession>A0A1S3U0A5</accession>
<dbReference type="InterPro" id="IPR013083">
    <property type="entry name" value="Znf_RING/FYVE/PHD"/>
</dbReference>
<keyword evidence="8" id="KW-1185">Reference proteome</keyword>
<dbReference type="GO" id="GO:0005737">
    <property type="term" value="C:cytoplasm"/>
    <property type="evidence" value="ECO:0007669"/>
    <property type="project" value="TreeGrafter"/>
</dbReference>
<comment type="catalytic activity">
    <reaction evidence="1">
        <text>S-ubiquitinyl-[E2 ubiquitin-conjugating enzyme]-L-cysteine + [acceptor protein]-L-lysine = [E2 ubiquitin-conjugating enzyme]-L-cysteine + N(6)-ubiquitinyl-[acceptor protein]-L-lysine.</text>
        <dbReference type="EC" id="2.3.2.27"/>
    </reaction>
</comment>
<reference evidence="8" key="1">
    <citation type="journal article" date="2014" name="Nat. Commun.">
        <title>Genome sequence of mungbean and insights into evolution within Vigna species.</title>
        <authorList>
            <person name="Kang Y.J."/>
            <person name="Kim S.K."/>
            <person name="Kim M.Y."/>
            <person name="Lestari P."/>
            <person name="Kim K.H."/>
            <person name="Ha B.K."/>
            <person name="Jun T.H."/>
            <person name="Hwang W.J."/>
            <person name="Lee T."/>
            <person name="Lee J."/>
            <person name="Shim S."/>
            <person name="Yoon M.Y."/>
            <person name="Jang Y.E."/>
            <person name="Han K.S."/>
            <person name="Taeprayoon P."/>
            <person name="Yoon N."/>
            <person name="Somta P."/>
            <person name="Tanya P."/>
            <person name="Kim K.S."/>
            <person name="Gwag J.G."/>
            <person name="Moon J.K."/>
            <person name="Lee Y.H."/>
            <person name="Park B.S."/>
            <person name="Bombarely A."/>
            <person name="Doyle J.J."/>
            <person name="Jackson S.A."/>
            <person name="Schafleitner R."/>
            <person name="Srinives P."/>
            <person name="Varshney R.K."/>
            <person name="Lee S.H."/>
        </authorList>
    </citation>
    <scope>NUCLEOTIDE SEQUENCE [LARGE SCALE GENOMIC DNA]</scope>
    <source>
        <strain evidence="8">cv. VC1973A</strain>
    </source>
</reference>
<protein>
    <recommendedName>
        <fullName evidence="2">RING-type E3 ubiquitin transferase</fullName>
        <ecNumber evidence="2">2.3.2.27</ecNumber>
    </recommendedName>
</protein>
<gene>
    <name evidence="9" type="primary">LOC106760540</name>
</gene>
<proteinExistence type="predicted"/>
<dbReference type="Gene3D" id="3.30.40.10">
    <property type="entry name" value="Zinc/RING finger domain, C3HC4 (zinc finger)"/>
    <property type="match status" value="1"/>
</dbReference>
<sequence>MDECYCKAYPLVSSESRLWPNDQQHFSVDFQYSNMQVLNGSKLEEAFDNGLLHNFQNIPKNEMLNETTIVSCLSDVGVPQNAHGVVVAEVLRCARDMIGDTAHTHTPVLRMRVEIAIARANQDEISVSGNQDGITVTEISVNEISVSGNQDGISVSVIDSVSDDDNFEEAQEYGFDEDDEDYGLMPADKAFVEGLEDVQQKGSCAICFEDFLFGVRMPCLHAFHKSCISEWLHIGNSCPLCRFYFPTQSD</sequence>
<keyword evidence="5" id="KW-0862">Zinc</keyword>
<evidence type="ECO:0000256" key="6">
    <source>
        <dbReference type="PROSITE-ProRule" id="PRU00175"/>
    </source>
</evidence>
<name>A0A1S3U0A5_VIGRR</name>
<dbReference type="EC" id="2.3.2.27" evidence="2"/>
<dbReference type="GeneID" id="106760540"/>
<dbReference type="KEGG" id="vra:106760540"/>
<evidence type="ECO:0000256" key="1">
    <source>
        <dbReference type="ARBA" id="ARBA00000900"/>
    </source>
</evidence>
<reference evidence="9" key="2">
    <citation type="submission" date="2025-08" db="UniProtKB">
        <authorList>
            <consortium name="RefSeq"/>
        </authorList>
    </citation>
    <scope>IDENTIFICATION</scope>
    <source>
        <tissue evidence="9">Leaf</tissue>
    </source>
</reference>
<dbReference type="Proteomes" id="UP000087766">
    <property type="component" value="Chromosome 5"/>
</dbReference>
<dbReference type="SUPFAM" id="SSF57850">
    <property type="entry name" value="RING/U-box"/>
    <property type="match status" value="1"/>
</dbReference>
<dbReference type="OrthoDB" id="1412060at2759"/>
<keyword evidence="4 6" id="KW-0863">Zinc-finger</keyword>
<dbReference type="CDD" id="cd16454">
    <property type="entry name" value="RING-H2_PA-TM-RING"/>
    <property type="match status" value="1"/>
</dbReference>
<keyword evidence="3" id="KW-0479">Metal-binding</keyword>
<dbReference type="GO" id="GO:0008270">
    <property type="term" value="F:zinc ion binding"/>
    <property type="evidence" value="ECO:0007669"/>
    <property type="project" value="UniProtKB-KW"/>
</dbReference>
<dbReference type="PROSITE" id="PS50089">
    <property type="entry name" value="ZF_RING_2"/>
    <property type="match status" value="1"/>
</dbReference>
<evidence type="ECO:0000313" key="9">
    <source>
        <dbReference type="RefSeq" id="XP_014499447.1"/>
    </source>
</evidence>
<dbReference type="GO" id="GO:0061630">
    <property type="term" value="F:ubiquitin protein ligase activity"/>
    <property type="evidence" value="ECO:0007669"/>
    <property type="project" value="UniProtKB-EC"/>
</dbReference>
<evidence type="ECO:0000256" key="4">
    <source>
        <dbReference type="ARBA" id="ARBA00022771"/>
    </source>
</evidence>
<dbReference type="RefSeq" id="XP_014499447.1">
    <property type="nucleotide sequence ID" value="XM_014643961.1"/>
</dbReference>
<evidence type="ECO:0000313" key="8">
    <source>
        <dbReference type="Proteomes" id="UP000087766"/>
    </source>
</evidence>
<dbReference type="PANTHER" id="PTHR15710:SF229">
    <property type="entry name" value="E3 UBIQUITIN-PROTEIN LIGASE RNF181-LIKE"/>
    <property type="match status" value="1"/>
</dbReference>
<dbReference type="AlphaFoldDB" id="A0A1S3U0A5"/>
<organism evidence="8 9">
    <name type="scientific">Vigna radiata var. radiata</name>
    <name type="common">Mung bean</name>
    <name type="synonym">Phaseolus aureus</name>
    <dbReference type="NCBI Taxonomy" id="3916"/>
    <lineage>
        <taxon>Eukaryota</taxon>
        <taxon>Viridiplantae</taxon>
        <taxon>Streptophyta</taxon>
        <taxon>Embryophyta</taxon>
        <taxon>Tracheophyta</taxon>
        <taxon>Spermatophyta</taxon>
        <taxon>Magnoliopsida</taxon>
        <taxon>eudicotyledons</taxon>
        <taxon>Gunneridae</taxon>
        <taxon>Pentapetalae</taxon>
        <taxon>rosids</taxon>
        <taxon>fabids</taxon>
        <taxon>Fabales</taxon>
        <taxon>Fabaceae</taxon>
        <taxon>Papilionoideae</taxon>
        <taxon>50 kb inversion clade</taxon>
        <taxon>NPAAA clade</taxon>
        <taxon>indigoferoid/millettioid clade</taxon>
        <taxon>Phaseoleae</taxon>
        <taxon>Vigna</taxon>
    </lineage>
</organism>
<dbReference type="Pfam" id="PF13639">
    <property type="entry name" value="zf-RING_2"/>
    <property type="match status" value="1"/>
</dbReference>
<evidence type="ECO:0000256" key="2">
    <source>
        <dbReference type="ARBA" id="ARBA00012483"/>
    </source>
</evidence>
<dbReference type="GO" id="GO:0016567">
    <property type="term" value="P:protein ubiquitination"/>
    <property type="evidence" value="ECO:0007669"/>
    <property type="project" value="TreeGrafter"/>
</dbReference>
<evidence type="ECO:0000259" key="7">
    <source>
        <dbReference type="PROSITE" id="PS50089"/>
    </source>
</evidence>
<evidence type="ECO:0000256" key="3">
    <source>
        <dbReference type="ARBA" id="ARBA00022723"/>
    </source>
</evidence>